<feature type="signal peptide" evidence="2">
    <location>
        <begin position="1"/>
        <end position="27"/>
    </location>
</feature>
<feature type="transmembrane region" description="Helical" evidence="1">
    <location>
        <begin position="179"/>
        <end position="196"/>
    </location>
</feature>
<evidence type="ECO:0000313" key="4">
    <source>
        <dbReference type="Proteomes" id="UP000679725"/>
    </source>
</evidence>
<organism evidence="3 4">
    <name type="scientific">Dyadobacter linearis</name>
    <dbReference type="NCBI Taxonomy" id="2823330"/>
    <lineage>
        <taxon>Bacteria</taxon>
        <taxon>Pseudomonadati</taxon>
        <taxon>Bacteroidota</taxon>
        <taxon>Cytophagia</taxon>
        <taxon>Cytophagales</taxon>
        <taxon>Spirosomataceae</taxon>
        <taxon>Dyadobacter</taxon>
    </lineage>
</organism>
<keyword evidence="1" id="KW-1133">Transmembrane helix</keyword>
<gene>
    <name evidence="3" type="ORF">DYBT9623_04823</name>
</gene>
<sequence length="244" mass="26929">MRIHTFKNLPVLLITLLSIGVAQLSYAQSPRKNDIIVKRDSTQIQALITQMSYEKINYRDLGTADSAATYIYLDKVARVLLKNGKTINVRDSIQPGKVPTDSVGQYADLNNLPTDPFEKSIVMANSDQLRDKYEYHHNKSVDGKTGAIVFTSIAVATLVSGVIVTAVGEDSDDKKFGGALAIAGPAFGIVFGSLSFNKYRVHKKKADKVKNELERRGQSLTTFKLSPKFDPLNKSGQLTLRMTF</sequence>
<evidence type="ECO:0000256" key="1">
    <source>
        <dbReference type="SAM" id="Phobius"/>
    </source>
</evidence>
<accession>A0ABM8UWX6</accession>
<protein>
    <submittedName>
        <fullName evidence="3">Uncharacterized protein</fullName>
    </submittedName>
</protein>
<keyword evidence="1" id="KW-0472">Membrane</keyword>
<reference evidence="3 4" key="1">
    <citation type="submission" date="2021-04" db="EMBL/GenBank/DDBJ databases">
        <authorList>
            <person name="Rodrigo-Torres L."/>
            <person name="Arahal R. D."/>
            <person name="Lucena T."/>
        </authorList>
    </citation>
    <scope>NUCLEOTIDE SEQUENCE [LARGE SCALE GENOMIC DNA]</scope>
    <source>
        <strain evidence="3 4">CECT 9623</strain>
    </source>
</reference>
<name>A0ABM8UWX6_9BACT</name>
<dbReference type="RefSeq" id="WP_229254814.1">
    <property type="nucleotide sequence ID" value="NZ_CAJRAU010000009.1"/>
</dbReference>
<comment type="caution">
    <text evidence="3">The sequence shown here is derived from an EMBL/GenBank/DDBJ whole genome shotgun (WGS) entry which is preliminary data.</text>
</comment>
<keyword evidence="1" id="KW-0812">Transmembrane</keyword>
<evidence type="ECO:0000256" key="2">
    <source>
        <dbReference type="SAM" id="SignalP"/>
    </source>
</evidence>
<feature type="transmembrane region" description="Helical" evidence="1">
    <location>
        <begin position="147"/>
        <end position="167"/>
    </location>
</feature>
<keyword evidence="4" id="KW-1185">Reference proteome</keyword>
<feature type="chain" id="PRO_5045395495" evidence="2">
    <location>
        <begin position="28"/>
        <end position="244"/>
    </location>
</feature>
<keyword evidence="2" id="KW-0732">Signal</keyword>
<evidence type="ECO:0000313" key="3">
    <source>
        <dbReference type="EMBL" id="CAG5073604.1"/>
    </source>
</evidence>
<proteinExistence type="predicted"/>
<dbReference type="Proteomes" id="UP000679725">
    <property type="component" value="Unassembled WGS sequence"/>
</dbReference>
<dbReference type="EMBL" id="CAJRAU010000009">
    <property type="protein sequence ID" value="CAG5073604.1"/>
    <property type="molecule type" value="Genomic_DNA"/>
</dbReference>